<dbReference type="AlphaFoldDB" id="A0A9N9FWH0"/>
<proteinExistence type="predicted"/>
<keyword evidence="2" id="KW-1185">Reference proteome</keyword>
<organism evidence="1 2">
    <name type="scientific">Diversispora eburnea</name>
    <dbReference type="NCBI Taxonomy" id="1213867"/>
    <lineage>
        <taxon>Eukaryota</taxon>
        <taxon>Fungi</taxon>
        <taxon>Fungi incertae sedis</taxon>
        <taxon>Mucoromycota</taxon>
        <taxon>Glomeromycotina</taxon>
        <taxon>Glomeromycetes</taxon>
        <taxon>Diversisporales</taxon>
        <taxon>Diversisporaceae</taxon>
        <taxon>Diversispora</taxon>
    </lineage>
</organism>
<evidence type="ECO:0000313" key="1">
    <source>
        <dbReference type="EMBL" id="CAG8562420.1"/>
    </source>
</evidence>
<dbReference type="EMBL" id="CAJVPK010000963">
    <property type="protein sequence ID" value="CAG8562420.1"/>
    <property type="molecule type" value="Genomic_DNA"/>
</dbReference>
<evidence type="ECO:0000313" key="2">
    <source>
        <dbReference type="Proteomes" id="UP000789706"/>
    </source>
</evidence>
<reference evidence="1" key="1">
    <citation type="submission" date="2021-06" db="EMBL/GenBank/DDBJ databases">
        <authorList>
            <person name="Kallberg Y."/>
            <person name="Tangrot J."/>
            <person name="Rosling A."/>
        </authorList>
    </citation>
    <scope>NUCLEOTIDE SEQUENCE</scope>
    <source>
        <strain evidence="1">AZ414A</strain>
    </source>
</reference>
<name>A0A9N9FWH0_9GLOM</name>
<dbReference type="Proteomes" id="UP000789706">
    <property type="component" value="Unassembled WGS sequence"/>
</dbReference>
<sequence length="181" mass="21495">MNLQLTTKQQQKLINIHQSFQPNPNVNIQFNPGTIKVKVNNYETTVVIPKTKTKKKPMSKYIEDAFDTEYELDQIVNNEENFDTLLRFIIDSSKSNDERITTNQIKRDIWNKIQRNGTCFLRIVQKSNKITEVVGEFLSQRFEHITFTWLSYNKNKEFENFLIKLKVKYKQDIELLAKAQE</sequence>
<protein>
    <submittedName>
        <fullName evidence="1">8391_t:CDS:1</fullName>
    </submittedName>
</protein>
<gene>
    <name evidence="1" type="ORF">DEBURN_LOCUS7654</name>
</gene>
<comment type="caution">
    <text evidence="1">The sequence shown here is derived from an EMBL/GenBank/DDBJ whole genome shotgun (WGS) entry which is preliminary data.</text>
</comment>
<accession>A0A9N9FWH0</accession>